<reference evidence="2" key="1">
    <citation type="submission" date="2025-08" db="UniProtKB">
        <authorList>
            <consortium name="RefSeq"/>
        </authorList>
    </citation>
    <scope>IDENTIFICATION</scope>
</reference>
<gene>
    <name evidence="2" type="primary">LOC109680044</name>
</gene>
<protein>
    <submittedName>
        <fullName evidence="2">CD209 antigen-like protein 2</fullName>
    </submittedName>
</protein>
<keyword evidence="1" id="KW-1185">Reference proteome</keyword>
<evidence type="ECO:0000313" key="1">
    <source>
        <dbReference type="Proteomes" id="UP001732720"/>
    </source>
</evidence>
<accession>A0AC58KX89</accession>
<organism evidence="1 2">
    <name type="scientific">Castor canadensis</name>
    <name type="common">American beaver</name>
    <dbReference type="NCBI Taxonomy" id="51338"/>
    <lineage>
        <taxon>Eukaryota</taxon>
        <taxon>Metazoa</taxon>
        <taxon>Chordata</taxon>
        <taxon>Craniata</taxon>
        <taxon>Vertebrata</taxon>
        <taxon>Euteleostomi</taxon>
        <taxon>Mammalia</taxon>
        <taxon>Eutheria</taxon>
        <taxon>Euarchontoglires</taxon>
        <taxon>Glires</taxon>
        <taxon>Rodentia</taxon>
        <taxon>Castorimorpha</taxon>
        <taxon>Castoridae</taxon>
        <taxon>Castor</taxon>
    </lineage>
</organism>
<evidence type="ECO:0000313" key="2">
    <source>
        <dbReference type="RefSeq" id="XP_073909532.1"/>
    </source>
</evidence>
<name>A0AC58KX89_CASCN</name>
<proteinExistence type="predicted"/>
<dbReference type="RefSeq" id="XP_073909532.1">
    <property type="nucleotide sequence ID" value="XM_074053431.1"/>
</dbReference>
<dbReference type="Proteomes" id="UP001732720">
    <property type="component" value="Chromosome 14"/>
</dbReference>
<sequence>MQLLPDTWVLGSQGGTLHLRNLGEGGSVLESMRRVADGNGILDPREDKAGARMKQRPWCAGTCTFSPTGYLGHGFTPLMLQMVFLTLFVGVLVAFLQQVSKSPSIQEQEKIYQELTKLKAEVDRLCHPCPWDWTFFLGNCYFFSKTQRNWENSVKAFKDIGAQLIIIENIEEQKSIKLATMGKGRAWIGISDLEQEGTWKWVNDSDLPFSFRKY</sequence>